<proteinExistence type="predicted"/>
<accession>A0ABQ9TPX4</accession>
<evidence type="ECO:0000313" key="3">
    <source>
        <dbReference type="Proteomes" id="UP001266305"/>
    </source>
</evidence>
<dbReference type="EMBL" id="JASSZA010000019">
    <property type="protein sequence ID" value="KAK2086823.1"/>
    <property type="molecule type" value="Genomic_DNA"/>
</dbReference>
<protein>
    <submittedName>
        <fullName evidence="2">Uncharacterized protein</fullName>
    </submittedName>
</protein>
<comment type="caution">
    <text evidence="2">The sequence shown here is derived from an EMBL/GenBank/DDBJ whole genome shotgun (WGS) entry which is preliminary data.</text>
</comment>
<reference evidence="2 3" key="1">
    <citation type="submission" date="2023-05" db="EMBL/GenBank/DDBJ databases">
        <title>B98-5 Cell Line De Novo Hybrid Assembly: An Optical Mapping Approach.</title>
        <authorList>
            <person name="Kananen K."/>
            <person name="Auerbach J.A."/>
            <person name="Kautto E."/>
            <person name="Blachly J.S."/>
        </authorList>
    </citation>
    <scope>NUCLEOTIDE SEQUENCE [LARGE SCALE GENOMIC DNA]</scope>
    <source>
        <strain evidence="2">B95-8</strain>
        <tissue evidence="2">Cell line</tissue>
    </source>
</reference>
<evidence type="ECO:0000313" key="2">
    <source>
        <dbReference type="EMBL" id="KAK2086823.1"/>
    </source>
</evidence>
<evidence type="ECO:0000256" key="1">
    <source>
        <dbReference type="SAM" id="MobiDB-lite"/>
    </source>
</evidence>
<feature type="region of interest" description="Disordered" evidence="1">
    <location>
        <begin position="165"/>
        <end position="241"/>
    </location>
</feature>
<dbReference type="Proteomes" id="UP001266305">
    <property type="component" value="Unassembled WGS sequence"/>
</dbReference>
<name>A0ABQ9TPX4_SAGOE</name>
<keyword evidence="3" id="KW-1185">Reference proteome</keyword>
<feature type="region of interest" description="Disordered" evidence="1">
    <location>
        <begin position="75"/>
        <end position="99"/>
    </location>
</feature>
<gene>
    <name evidence="2" type="ORF">P7K49_032730</name>
</gene>
<sequence length="241" mass="26092">MLTALGNPQPRVRQGPSSLTEHDQEGICPTEQGPIPVNRQFPRNLLPENKEAAPGQLQPRPKCWVLLPKACHQPPCSSHLTRHSPTRPGSLVYTRRSPPRGSQLEMLPWAPGHPPPCSLAQTARYLIPSSPEGAHVLQPQGVPTRPPAAWTRSPFTLAVAHLQNTPPTLQWSRPTPTGQPTHHYTHRSASPSLGLHSPPPPGSLPDILARAPRAPQHSATRPRGPGTASTTSGYLTDQQTD</sequence>
<organism evidence="2 3">
    <name type="scientific">Saguinus oedipus</name>
    <name type="common">Cotton-top tamarin</name>
    <name type="synonym">Oedipomidas oedipus</name>
    <dbReference type="NCBI Taxonomy" id="9490"/>
    <lineage>
        <taxon>Eukaryota</taxon>
        <taxon>Metazoa</taxon>
        <taxon>Chordata</taxon>
        <taxon>Craniata</taxon>
        <taxon>Vertebrata</taxon>
        <taxon>Euteleostomi</taxon>
        <taxon>Mammalia</taxon>
        <taxon>Eutheria</taxon>
        <taxon>Euarchontoglires</taxon>
        <taxon>Primates</taxon>
        <taxon>Haplorrhini</taxon>
        <taxon>Platyrrhini</taxon>
        <taxon>Cebidae</taxon>
        <taxon>Callitrichinae</taxon>
        <taxon>Saguinus</taxon>
    </lineage>
</organism>
<feature type="compositionally biased region" description="Polar residues" evidence="1">
    <location>
        <begin position="165"/>
        <end position="182"/>
    </location>
</feature>
<feature type="compositionally biased region" description="Polar residues" evidence="1">
    <location>
        <begin position="227"/>
        <end position="241"/>
    </location>
</feature>
<feature type="region of interest" description="Disordered" evidence="1">
    <location>
        <begin position="1"/>
        <end position="42"/>
    </location>
</feature>